<evidence type="ECO:0000256" key="4">
    <source>
        <dbReference type="ARBA" id="ARBA00022692"/>
    </source>
</evidence>
<dbReference type="STRING" id="158441.A0A226EWZ8"/>
<evidence type="ECO:0000256" key="1">
    <source>
        <dbReference type="ARBA" id="ARBA00004167"/>
    </source>
</evidence>
<evidence type="ECO:0000256" key="10">
    <source>
        <dbReference type="PROSITE-ProRule" id="PRU00175"/>
    </source>
</evidence>
<dbReference type="InterPro" id="IPR001841">
    <property type="entry name" value="Znf_RING"/>
</dbReference>
<dbReference type="Proteomes" id="UP000198287">
    <property type="component" value="Unassembled WGS sequence"/>
</dbReference>
<dbReference type="GO" id="GO:0016020">
    <property type="term" value="C:membrane"/>
    <property type="evidence" value="ECO:0007669"/>
    <property type="project" value="UniProtKB-SubCell"/>
</dbReference>
<organism evidence="13 14">
    <name type="scientific">Folsomia candida</name>
    <name type="common">Springtail</name>
    <dbReference type="NCBI Taxonomy" id="158441"/>
    <lineage>
        <taxon>Eukaryota</taxon>
        <taxon>Metazoa</taxon>
        <taxon>Ecdysozoa</taxon>
        <taxon>Arthropoda</taxon>
        <taxon>Hexapoda</taxon>
        <taxon>Collembola</taxon>
        <taxon>Entomobryomorpha</taxon>
        <taxon>Isotomoidea</taxon>
        <taxon>Isotomidae</taxon>
        <taxon>Proisotominae</taxon>
        <taxon>Folsomia</taxon>
    </lineage>
</organism>
<evidence type="ECO:0000256" key="11">
    <source>
        <dbReference type="RuleBase" id="RU369078"/>
    </source>
</evidence>
<evidence type="ECO:0000256" key="7">
    <source>
        <dbReference type="ARBA" id="ARBA00022833"/>
    </source>
</evidence>
<dbReference type="PANTHER" id="PTHR12981:SF0">
    <property type="entry name" value="ZINC FINGER PROTEIN-LIKE 1"/>
    <property type="match status" value="1"/>
</dbReference>
<dbReference type="OMA" id="HDHDYNP"/>
<keyword evidence="7 11" id="KW-0862">Zinc</keyword>
<protein>
    <recommendedName>
        <fullName evidence="3 11">Zinc finger protein-like 1 homolog</fullName>
    </recommendedName>
</protein>
<dbReference type="PANTHER" id="PTHR12981">
    <property type="entry name" value="ZINC FINGER PROTEIN-LIKE 1"/>
    <property type="match status" value="1"/>
</dbReference>
<feature type="domain" description="RING-type" evidence="12">
    <location>
        <begin position="53"/>
        <end position="101"/>
    </location>
</feature>
<evidence type="ECO:0000256" key="3">
    <source>
        <dbReference type="ARBA" id="ARBA00013701"/>
    </source>
</evidence>
<keyword evidence="5 11" id="KW-0479">Metal-binding</keyword>
<proteinExistence type="inferred from homology"/>
<dbReference type="EMBL" id="LNIX01000002">
    <property type="protein sequence ID" value="OXA61146.1"/>
    <property type="molecule type" value="Genomic_DNA"/>
</dbReference>
<dbReference type="InterPro" id="IPR058731">
    <property type="entry name" value="Znf-B_box_ZFPL1-like"/>
</dbReference>
<comment type="similarity">
    <text evidence="2 11">Belongs to the ZFPL1 family.</text>
</comment>
<dbReference type="Pfam" id="PF25998">
    <property type="entry name" value="U-box_ZFPL1"/>
    <property type="match status" value="1"/>
</dbReference>
<dbReference type="SUPFAM" id="SSF57850">
    <property type="entry name" value="RING/U-box"/>
    <property type="match status" value="1"/>
</dbReference>
<evidence type="ECO:0000313" key="14">
    <source>
        <dbReference type="Proteomes" id="UP000198287"/>
    </source>
</evidence>
<evidence type="ECO:0000256" key="9">
    <source>
        <dbReference type="ARBA" id="ARBA00023136"/>
    </source>
</evidence>
<dbReference type="CDD" id="cd16487">
    <property type="entry name" value="mRING-H2-C3DHC3_ZFPL1"/>
    <property type="match status" value="1"/>
</dbReference>
<evidence type="ECO:0000256" key="8">
    <source>
        <dbReference type="ARBA" id="ARBA00022989"/>
    </source>
</evidence>
<dbReference type="Pfam" id="PF25993">
    <property type="entry name" value="zf-B_box_ZFPL1"/>
    <property type="match status" value="1"/>
</dbReference>
<keyword evidence="14" id="KW-1185">Reference proteome</keyword>
<keyword evidence="9 11" id="KW-0472">Membrane</keyword>
<dbReference type="AlphaFoldDB" id="A0A226EWZ8"/>
<dbReference type="Gene3D" id="3.30.40.10">
    <property type="entry name" value="Zinc/RING finger domain, C3HC4 (zinc finger)"/>
    <property type="match status" value="1"/>
</dbReference>
<accession>A0A226EWZ8</accession>
<dbReference type="PROSITE" id="PS50089">
    <property type="entry name" value="ZF_RING_2"/>
    <property type="match status" value="1"/>
</dbReference>
<dbReference type="InterPro" id="IPR058730">
    <property type="entry name" value="U-box_ZFPL1-like"/>
</dbReference>
<dbReference type="GO" id="GO:0005794">
    <property type="term" value="C:Golgi apparatus"/>
    <property type="evidence" value="ECO:0007669"/>
    <property type="project" value="TreeGrafter"/>
</dbReference>
<keyword evidence="4 11" id="KW-0812">Transmembrane</keyword>
<dbReference type="SMART" id="SM00184">
    <property type="entry name" value="RING"/>
    <property type="match status" value="1"/>
</dbReference>
<keyword evidence="6 10" id="KW-0863">Zinc-finger</keyword>
<feature type="transmembrane region" description="Helical" evidence="11">
    <location>
        <begin position="304"/>
        <end position="322"/>
    </location>
</feature>
<keyword evidence="8 11" id="KW-1133">Transmembrane helix</keyword>
<dbReference type="OrthoDB" id="1916590at2759"/>
<comment type="subcellular location">
    <subcellularLocation>
        <location evidence="1 11">Membrane</location>
        <topology evidence="1 11">Single-pass membrane protein</topology>
    </subcellularLocation>
</comment>
<dbReference type="GO" id="GO:0008270">
    <property type="term" value="F:zinc ion binding"/>
    <property type="evidence" value="ECO:0007669"/>
    <property type="project" value="UniProtKB-UniRule"/>
</dbReference>
<dbReference type="InterPro" id="IPR039043">
    <property type="entry name" value="ZFPL1"/>
</dbReference>
<comment type="caution">
    <text evidence="13">The sequence shown here is derived from an EMBL/GenBank/DDBJ whole genome shotgun (WGS) entry which is preliminary data.</text>
</comment>
<evidence type="ECO:0000313" key="13">
    <source>
        <dbReference type="EMBL" id="OXA61146.1"/>
    </source>
</evidence>
<evidence type="ECO:0000256" key="5">
    <source>
        <dbReference type="ARBA" id="ARBA00022723"/>
    </source>
</evidence>
<name>A0A226EWZ8_FOLCA</name>
<sequence>MGLCKCPHRKVTNIFCFEHRVNVCEHCLMQNHPKCVVDTYRNWITDSVFSANCGICDQELASGDTVRLLCLHIVHWNCLDGWARQMSPKTAPAGYSCPICRKMCIFPAHNQISPIADELKKRMSQVNWARAGLGLSLLDNDPPPAAPSLDGAMFNRLNGNGTANWEHNLDFDRDMDGRMDVSGSETSYDMGRIGGQPNSTNADHNVSHTHSYNQQYSKNPYELSTMSNLMPNLSDSYGSPNSQPYFPQDPSVTTTRKSVKFDPEIPLLLDEEDKYRRRSPFESLSRWLRQVNPANKRKSRRRTALYVIGTIVGMIILLMLLFGRNSSSDEDDAFNLHANPHVLVGEGKVPLGHEFDP</sequence>
<gene>
    <name evidence="13" type="ORF">Fcan01_05127</name>
</gene>
<evidence type="ECO:0000256" key="6">
    <source>
        <dbReference type="ARBA" id="ARBA00022771"/>
    </source>
</evidence>
<reference evidence="13 14" key="1">
    <citation type="submission" date="2015-12" db="EMBL/GenBank/DDBJ databases">
        <title>The genome of Folsomia candida.</title>
        <authorList>
            <person name="Faddeeva A."/>
            <person name="Derks M.F."/>
            <person name="Anvar Y."/>
            <person name="Smit S."/>
            <person name="Van Straalen N."/>
            <person name="Roelofs D."/>
        </authorList>
    </citation>
    <scope>NUCLEOTIDE SEQUENCE [LARGE SCALE GENOMIC DNA]</scope>
    <source>
        <strain evidence="13 14">VU population</strain>
        <tissue evidence="13">Whole body</tissue>
    </source>
</reference>
<evidence type="ECO:0000256" key="2">
    <source>
        <dbReference type="ARBA" id="ARBA00005561"/>
    </source>
</evidence>
<dbReference type="InterPro" id="IPR013083">
    <property type="entry name" value="Znf_RING/FYVE/PHD"/>
</dbReference>
<evidence type="ECO:0000259" key="12">
    <source>
        <dbReference type="PROSITE" id="PS50089"/>
    </source>
</evidence>